<dbReference type="GO" id="GO:0005886">
    <property type="term" value="C:plasma membrane"/>
    <property type="evidence" value="ECO:0007669"/>
    <property type="project" value="UniProtKB-SubCell"/>
</dbReference>
<feature type="transmembrane region" description="Helical" evidence="6">
    <location>
        <begin position="99"/>
        <end position="118"/>
    </location>
</feature>
<evidence type="ECO:0000256" key="5">
    <source>
        <dbReference type="ARBA" id="ARBA00023136"/>
    </source>
</evidence>
<gene>
    <name evidence="6" type="primary">nhaA</name>
    <name evidence="7" type="ORF">SAMN04244559_00191</name>
</gene>
<dbReference type="Pfam" id="PF06965">
    <property type="entry name" value="Na_H_antiport_1"/>
    <property type="match status" value="1"/>
</dbReference>
<protein>
    <recommendedName>
        <fullName evidence="6">Na(+)/H(+) antiporter NhaA</fullName>
    </recommendedName>
    <alternativeName>
        <fullName evidence="6">Sodium/proton antiporter NhaA</fullName>
    </alternativeName>
</protein>
<reference evidence="8" key="1">
    <citation type="submission" date="2016-10" db="EMBL/GenBank/DDBJ databases">
        <authorList>
            <person name="Varghese N."/>
            <person name="Submissions S."/>
        </authorList>
    </citation>
    <scope>NUCLEOTIDE SEQUENCE [LARGE SCALE GENOMIC DNA]</scope>
    <source>
        <strain evidence="8">DSM 13234</strain>
    </source>
</reference>
<dbReference type="InterPro" id="IPR004670">
    <property type="entry name" value="NhaA"/>
</dbReference>
<comment type="subcellular location">
    <subcellularLocation>
        <location evidence="1">Cell inner membrane</location>
        <topology evidence="1">Multi-pass membrane protein</topology>
    </subcellularLocation>
    <subcellularLocation>
        <location evidence="6">Cell membrane</location>
        <topology evidence="6">Multi-pass membrane protein</topology>
    </subcellularLocation>
</comment>
<comment type="catalytic activity">
    <reaction evidence="6">
        <text>Na(+)(in) + 2 H(+)(out) = Na(+)(out) + 2 H(+)(in)</text>
        <dbReference type="Rhea" id="RHEA:29251"/>
        <dbReference type="ChEBI" id="CHEBI:15378"/>
        <dbReference type="ChEBI" id="CHEBI:29101"/>
    </reaction>
</comment>
<feature type="transmembrane region" description="Helical" evidence="6">
    <location>
        <begin position="332"/>
        <end position="354"/>
    </location>
</feature>
<comment type="function">
    <text evidence="6">Na(+)/H(+) antiporter that extrudes sodium in exchange for external protons.</text>
</comment>
<keyword evidence="6" id="KW-0406">Ion transport</keyword>
<keyword evidence="2 6" id="KW-1003">Cell membrane</keyword>
<proteinExistence type="inferred from homology"/>
<feature type="transmembrane region" description="Helical" evidence="6">
    <location>
        <begin position="210"/>
        <end position="238"/>
    </location>
</feature>
<feature type="transmembrane region" description="Helical" evidence="6">
    <location>
        <begin position="366"/>
        <end position="386"/>
    </location>
</feature>
<dbReference type="GO" id="GO:0015385">
    <property type="term" value="F:sodium:proton antiporter activity"/>
    <property type="evidence" value="ECO:0007669"/>
    <property type="project" value="UniProtKB-UniRule"/>
</dbReference>
<keyword evidence="6" id="KW-0739">Sodium transport</keyword>
<dbReference type="NCBIfam" id="NF007112">
    <property type="entry name" value="PRK09561.1"/>
    <property type="match status" value="1"/>
</dbReference>
<comment type="similarity">
    <text evidence="6">Belongs to the NhaA Na(+)/H(+) (TC 2.A.33) antiporter family.</text>
</comment>
<feature type="transmembrane region" description="Helical" evidence="6">
    <location>
        <begin position="258"/>
        <end position="278"/>
    </location>
</feature>
<keyword evidence="5 6" id="KW-0472">Membrane</keyword>
<evidence type="ECO:0000256" key="2">
    <source>
        <dbReference type="ARBA" id="ARBA00022475"/>
    </source>
</evidence>
<name>A0A1H6GU81_MAGFU</name>
<feature type="transmembrane region" description="Helical" evidence="6">
    <location>
        <begin position="156"/>
        <end position="176"/>
    </location>
</feature>
<evidence type="ECO:0000256" key="3">
    <source>
        <dbReference type="ARBA" id="ARBA00022692"/>
    </source>
</evidence>
<evidence type="ECO:0000313" key="8">
    <source>
        <dbReference type="Proteomes" id="UP000182983"/>
    </source>
</evidence>
<dbReference type="EMBL" id="FNWO01000001">
    <property type="protein sequence ID" value="SEH25394.1"/>
    <property type="molecule type" value="Genomic_DNA"/>
</dbReference>
<dbReference type="GO" id="GO:0006885">
    <property type="term" value="P:regulation of pH"/>
    <property type="evidence" value="ECO:0007669"/>
    <property type="project" value="UniProtKB-UniRule"/>
</dbReference>
<evidence type="ECO:0000256" key="4">
    <source>
        <dbReference type="ARBA" id="ARBA00022989"/>
    </source>
</evidence>
<feature type="transmembrane region" description="Helical" evidence="6">
    <location>
        <begin position="285"/>
        <end position="302"/>
    </location>
</feature>
<evidence type="ECO:0000313" key="7">
    <source>
        <dbReference type="EMBL" id="SEH25394.1"/>
    </source>
</evidence>
<keyword evidence="4 6" id="KW-1133">Transmembrane helix</keyword>
<dbReference type="RefSeq" id="WP_074764622.1">
    <property type="nucleotide sequence ID" value="NZ_FNWO01000001.1"/>
</dbReference>
<keyword evidence="8" id="KW-1185">Reference proteome</keyword>
<organism evidence="7 8">
    <name type="scientific">Magnetospirillum fulvum</name>
    <name type="common">Rhodospirillum fulvum</name>
    <dbReference type="NCBI Taxonomy" id="1082"/>
    <lineage>
        <taxon>Bacteria</taxon>
        <taxon>Pseudomonadati</taxon>
        <taxon>Pseudomonadota</taxon>
        <taxon>Alphaproteobacteria</taxon>
        <taxon>Rhodospirillales</taxon>
        <taxon>Rhodospirillaceae</taxon>
        <taxon>Magnetospirillum</taxon>
    </lineage>
</organism>
<evidence type="ECO:0000256" key="1">
    <source>
        <dbReference type="ARBA" id="ARBA00004429"/>
    </source>
</evidence>
<sequence>MPLSTIRAFLRLEVSGGILLVAAAIVAMVLANSPAQSGYLALLHLPLGFVLGGTDLSKSLHHWINDGLMAVFFLLVGLEIKREAISGELSSLRRAALPILAAIGGMIVPALVYLGFTWGDPVTMRGWAISSATDIAFAVGVLALAGRRAPPSLRIFLLALAIIDDLGAIIIIALFYTAQISLTFLALAAAALAGLIALNRLGVTRLLPYLVVGALLWLFVLESGVHATLAGVALGLTIPLRQPAGTVQSPPLLRAEHALHPWVTFAILPLFAFANAGIPLSDADPAVLSHPVTLGVALGLFLGKQAGIMLAIGLGLALKIGALPAGATPRQLYAMAVLTGIGFTMSLFIGTLAFTDPTYDVPVRLGVLGGSLLSAALGFALLTVGVKRRN</sequence>
<keyword evidence="6" id="KW-0813">Transport</keyword>
<dbReference type="PANTHER" id="PTHR30341:SF0">
    <property type="entry name" value="NA(+)_H(+) ANTIPORTER NHAA"/>
    <property type="match status" value="1"/>
</dbReference>
<feature type="transmembrane region" description="Helical" evidence="6">
    <location>
        <begin position="60"/>
        <end position="78"/>
    </location>
</feature>
<dbReference type="PANTHER" id="PTHR30341">
    <property type="entry name" value="SODIUM ION/PROTON ANTIPORTER NHAA-RELATED"/>
    <property type="match status" value="1"/>
</dbReference>
<keyword evidence="6" id="KW-0050">Antiport</keyword>
<feature type="transmembrane region" description="Helical" evidence="6">
    <location>
        <begin position="308"/>
        <end position="325"/>
    </location>
</feature>
<accession>A0A1H6GU81</accession>
<dbReference type="Proteomes" id="UP000182983">
    <property type="component" value="Unassembled WGS sequence"/>
</dbReference>
<feature type="transmembrane region" description="Helical" evidence="6">
    <location>
        <begin position="124"/>
        <end position="144"/>
    </location>
</feature>
<dbReference type="AlphaFoldDB" id="A0A1H6GU81"/>
<feature type="transmembrane region" description="Helical" evidence="6">
    <location>
        <begin position="12"/>
        <end position="31"/>
    </location>
</feature>
<dbReference type="OrthoDB" id="9808135at2"/>
<dbReference type="Gene3D" id="1.20.1530.10">
    <property type="entry name" value="Na+/H+ antiporter like domain"/>
    <property type="match status" value="1"/>
</dbReference>
<dbReference type="InterPro" id="IPR023171">
    <property type="entry name" value="Na/H_antiporter_dom_sf"/>
</dbReference>
<feature type="transmembrane region" description="Helical" evidence="6">
    <location>
        <begin position="182"/>
        <end position="198"/>
    </location>
</feature>
<keyword evidence="6" id="KW-0915">Sodium</keyword>
<dbReference type="NCBIfam" id="NF007111">
    <property type="entry name" value="PRK09560.1"/>
    <property type="match status" value="1"/>
</dbReference>
<dbReference type="NCBIfam" id="TIGR00773">
    <property type="entry name" value="NhaA"/>
    <property type="match status" value="1"/>
</dbReference>
<keyword evidence="3 6" id="KW-0812">Transmembrane</keyword>
<evidence type="ECO:0000256" key="6">
    <source>
        <dbReference type="HAMAP-Rule" id="MF_01844"/>
    </source>
</evidence>
<dbReference type="HAMAP" id="MF_01844">
    <property type="entry name" value="NhaA"/>
    <property type="match status" value="1"/>
</dbReference>